<evidence type="ECO:0000256" key="2">
    <source>
        <dbReference type="ARBA" id="ARBA00012513"/>
    </source>
</evidence>
<keyword evidence="14 21" id="KW-0472">Membrane</keyword>
<keyword evidence="13 21" id="KW-1133">Transmembrane helix</keyword>
<dbReference type="PROSITE" id="PS50011">
    <property type="entry name" value="PROTEIN_KINASE_DOM"/>
    <property type="match status" value="2"/>
</dbReference>
<dbReference type="Gene3D" id="1.10.510.10">
    <property type="entry name" value="Transferase(Phosphotransferase) domain 1"/>
    <property type="match status" value="2"/>
</dbReference>
<feature type="chain" id="PRO_5027724368" description="non-specific serine/threonine protein kinase" evidence="22">
    <location>
        <begin position="28"/>
        <end position="1706"/>
    </location>
</feature>
<dbReference type="PANTHER" id="PTHR47976:SF110">
    <property type="entry name" value="RECEPTOR-LIKE SERINE_THREONINE-PROTEIN KINASE"/>
    <property type="match status" value="1"/>
</dbReference>
<evidence type="ECO:0000256" key="17">
    <source>
        <dbReference type="ARBA" id="ARBA00023180"/>
    </source>
</evidence>
<comment type="subcellular location">
    <subcellularLocation>
        <location evidence="1">Membrane</location>
        <topology evidence="1">Single-pass type I membrane protein</topology>
    </subcellularLocation>
</comment>
<feature type="binding site" evidence="20">
    <location>
        <position position="1422"/>
    </location>
    <ligand>
        <name>ATP</name>
        <dbReference type="ChEBI" id="CHEBI:30616"/>
    </ligand>
</feature>
<proteinExistence type="predicted"/>
<dbReference type="GO" id="GO:0051707">
    <property type="term" value="P:response to other organism"/>
    <property type="evidence" value="ECO:0007669"/>
    <property type="project" value="UniProtKB-ARBA"/>
</dbReference>
<evidence type="ECO:0000256" key="21">
    <source>
        <dbReference type="SAM" id="Phobius"/>
    </source>
</evidence>
<evidence type="ECO:0000256" key="19">
    <source>
        <dbReference type="ARBA" id="ARBA00048679"/>
    </source>
</evidence>
<dbReference type="InterPro" id="IPR036426">
    <property type="entry name" value="Bulb-type_lectin_dom_sf"/>
</dbReference>
<evidence type="ECO:0000256" key="7">
    <source>
        <dbReference type="ARBA" id="ARBA00022692"/>
    </source>
</evidence>
<evidence type="ECO:0000256" key="13">
    <source>
        <dbReference type="ARBA" id="ARBA00022989"/>
    </source>
</evidence>
<feature type="transmembrane region" description="Helical" evidence="21">
    <location>
        <begin position="1339"/>
        <end position="1361"/>
    </location>
</feature>
<keyword evidence="6" id="KW-0808">Transferase</keyword>
<evidence type="ECO:0000256" key="8">
    <source>
        <dbReference type="ARBA" id="ARBA00022729"/>
    </source>
</evidence>
<dbReference type="PROSITE" id="PS50927">
    <property type="entry name" value="BULB_LECTIN"/>
    <property type="match status" value="2"/>
</dbReference>
<comment type="catalytic activity">
    <reaction evidence="19">
        <text>L-seryl-[protein] + ATP = O-phospho-L-seryl-[protein] + ADP + H(+)</text>
        <dbReference type="Rhea" id="RHEA:17989"/>
        <dbReference type="Rhea" id="RHEA-COMP:9863"/>
        <dbReference type="Rhea" id="RHEA-COMP:11604"/>
        <dbReference type="ChEBI" id="CHEBI:15378"/>
        <dbReference type="ChEBI" id="CHEBI:29999"/>
        <dbReference type="ChEBI" id="CHEBI:30616"/>
        <dbReference type="ChEBI" id="CHEBI:83421"/>
        <dbReference type="ChEBI" id="CHEBI:456216"/>
        <dbReference type="EC" id="2.7.11.1"/>
    </reaction>
</comment>
<dbReference type="InterPro" id="IPR017441">
    <property type="entry name" value="Protein_kinase_ATP_BS"/>
</dbReference>
<dbReference type="CDD" id="cd14066">
    <property type="entry name" value="STKc_IRAK"/>
    <property type="match status" value="2"/>
</dbReference>
<dbReference type="InterPro" id="IPR001480">
    <property type="entry name" value="Bulb-type_lectin_dom"/>
</dbReference>
<keyword evidence="4" id="KW-0245">EGF-like domain</keyword>
<keyword evidence="15" id="KW-1015">Disulfide bond</keyword>
<feature type="binding site" evidence="20">
    <location>
        <position position="565"/>
    </location>
    <ligand>
        <name>ATP</name>
        <dbReference type="ChEBI" id="CHEBI:30616"/>
    </ligand>
</feature>
<sequence>MWLLRRRCLSLLAIASCFLLSFLRAHANPYDYPTANLSTVWTNNPSVLHHNVTFADGSSVRAILLRLNPAGFGPSFACGFFCVAACDAFLFSVFIGYSAAHGYGYVPVPSHRQVVWSANRARPVRENATLQLTQAGDLILRDVDDSLVWSTNTSNKRVAGLNLTEAGNLLLFDRANAPVWQSFDHPTDTLVIGQSLAEGMRLTANVSAVNFTQSRLYLAVFRDGFRAYVDSDPPQLYYEYGITGAKAVNKSASVTFTNGSLSVFVPFTQPGEPSASISLPPAKLAQYMRFESDGHLRLYDYSIAGWRVVQDVLDVYPDNCAYPTVCGDYGICTGGGQCSCPSTDYFQQVNDREANLGCEPLTPLSCEFSYDHELLPLTNVSYFNYVDPDAAAFQSMVSEESCRTACLKNCSCKAAFFQFGGGNTTHGSCYLPSEIFSMQTNQPAISHYSSSAYVKVQRVLSPPASAPSKSPDFTKKQSKTGIVLGIVLPGVFIVLIIIAIVLGLRRCSKEEEEEEELLDRVPGMPRRFSYKELKEATENFSRKLGEGGFGSVFEGKIGDEKIAVKRLDGIGQGRKEFLAEVETIGSIHHINLAKMVGFCAEKTHRLLVYEFMCNGSLDKWIFNADRISLLDWHTRRKIILDIARGLSYLHEECRQKIAHLDIKPQNILLDQNLNAKVSDFGLSKLIDRDQSQVMTRMRGTPGYLAPEWLTSKITEKVDIYSFGIVVMEILCGRKNLDYSQPEESIHLISLLQEKVKAGRLLDIVDCSNKDIKLPEEEVIEMMKLAMWCLQIDSSRRPPMSTVVKVLEGATGVETSLEYDFVATSTVMSSGDDRPGSLFVPPASVLSEPRSTTTTTTTMWLLRRRCLFLLEIASCFLLSFLRAHANPYDYPTANLSTVWTNNPSALRDYFTYADGSSVRTILLRMEPSGYSPSFACGFFCVAPCDAFLFSVFIVDTDSGGFLSNPPNAAPQVVWSANRARPVRENATLQLTQAGDLILRDVDNSLVWSTNTSNERVTGLNLTEAGNLLLFDRANGPVWQSFDHPTDTLVIGQSLSEGMRLTANVSATNFTENRLYLAVFRDGFRAYVDSDPPQLYYEYGITGAKAVNKSASVTFTNGSLSVFVPFTQPGVPNTSISLPPANLAQYMRFDSDGHLRLYDNSIAGWRAVQDVLDVYPDNCAYPTVCGDYGICTDGGQCSCPSTDYFRQVNDREANLGCEPLTPLSCEFSYDHELLPLTNVSYFNYVDPDAAAFQSMVSEESCRTACLKNCSCKAAFFQFGGGNTSHGSCFLPSEIFSMQTNQPAISHYSSSAYVKVQRIPSPPASAPSKSPDFTKKQSKTGIVLGIVLPGVFIVLIIIAIVLGLRRCNKEEGDEEELLDRVPGMPKRFSYKELKEATENFSRKLGEGGFGSVFEGKIGDEKIAVKRLDGIGQGKKEFLAEVETIGSIHHINLAKMVGFCAEKTHRLLVYEFMCNGSLDKWIFNADRISLLDWHTRRKIILDIARGLSYLHEECRQKIAHLDIKPQNILLNENLNAKVSDFGLAKLIDRDQSQVMTRMRGTPGYLAPEWLTSKITEKVDIYSFGIVVMEILCGRKNLDYSQPEESIHLISLLQEKAKAGRLLDIVDCSNEDIKWPEDEVIEMMKLAMWCLQIDSSRRPPMSTVVKVLEGATGVETSLKYDFVATSTVTSSGDDRLHSLFVPSASVLSGPR</sequence>
<keyword evidence="9" id="KW-0430">Lectin</keyword>
<dbReference type="InterPro" id="IPR008271">
    <property type="entry name" value="Ser/Thr_kinase_AS"/>
</dbReference>
<accession>A0A6P5EXV8</accession>
<keyword evidence="11" id="KW-0418">Kinase</keyword>
<dbReference type="SUPFAM" id="SSF51110">
    <property type="entry name" value="alpha-D-mannose-specific plant lectins"/>
    <property type="match status" value="2"/>
</dbReference>
<dbReference type="PANTHER" id="PTHR47976">
    <property type="entry name" value="G-TYPE LECTIN S-RECEPTOR-LIKE SERINE/THREONINE-PROTEIN KINASE SD2-5"/>
    <property type="match status" value="1"/>
</dbReference>
<evidence type="ECO:0000256" key="4">
    <source>
        <dbReference type="ARBA" id="ARBA00022536"/>
    </source>
</evidence>
<keyword evidence="3" id="KW-0723">Serine/threonine-protein kinase</keyword>
<dbReference type="PROSITE" id="PS00108">
    <property type="entry name" value="PROTEIN_KINASE_ST"/>
    <property type="match status" value="2"/>
</dbReference>
<protein>
    <recommendedName>
        <fullName evidence="2">non-specific serine/threonine protein kinase</fullName>
        <ecNumber evidence="2">2.7.11.1</ecNumber>
    </recommendedName>
</protein>
<dbReference type="Pfam" id="PF01453">
    <property type="entry name" value="B_lectin"/>
    <property type="match status" value="2"/>
</dbReference>
<evidence type="ECO:0000256" key="14">
    <source>
        <dbReference type="ARBA" id="ARBA00023136"/>
    </source>
</evidence>
<evidence type="ECO:0000259" key="23">
    <source>
        <dbReference type="PROSITE" id="PS50011"/>
    </source>
</evidence>
<organism evidence="26 27">
    <name type="scientific">Ananas comosus</name>
    <name type="common">Pineapple</name>
    <name type="synonym">Ananas ananas</name>
    <dbReference type="NCBI Taxonomy" id="4615"/>
    <lineage>
        <taxon>Eukaryota</taxon>
        <taxon>Viridiplantae</taxon>
        <taxon>Streptophyta</taxon>
        <taxon>Embryophyta</taxon>
        <taxon>Tracheophyta</taxon>
        <taxon>Spermatophyta</taxon>
        <taxon>Magnoliopsida</taxon>
        <taxon>Liliopsida</taxon>
        <taxon>Poales</taxon>
        <taxon>Bromeliaceae</taxon>
        <taxon>Bromelioideae</taxon>
        <taxon>Ananas</taxon>
    </lineage>
</organism>
<reference evidence="26" key="1">
    <citation type="journal article" date="2015" name="Nat. Genet.">
        <title>The pineapple genome and the evolution of CAM photosynthesis.</title>
        <authorList>
            <person name="Ming R."/>
            <person name="VanBuren R."/>
            <person name="Wai C.M."/>
            <person name="Tang H."/>
            <person name="Schatz M.C."/>
            <person name="Bowers J.E."/>
            <person name="Lyons E."/>
            <person name="Wang M.L."/>
            <person name="Chen J."/>
            <person name="Biggers E."/>
            <person name="Zhang J."/>
            <person name="Huang L."/>
            <person name="Zhang L."/>
            <person name="Miao W."/>
            <person name="Zhang J."/>
            <person name="Ye Z."/>
            <person name="Miao C."/>
            <person name="Lin Z."/>
            <person name="Wang H."/>
            <person name="Zhou H."/>
            <person name="Yim W.C."/>
            <person name="Priest H.D."/>
            <person name="Zheng C."/>
            <person name="Woodhouse M."/>
            <person name="Edger P.P."/>
            <person name="Guyot R."/>
            <person name="Guo H.B."/>
            <person name="Guo H."/>
            <person name="Zheng G."/>
            <person name="Singh R."/>
            <person name="Sharma A."/>
            <person name="Min X."/>
            <person name="Zheng Y."/>
            <person name="Lee H."/>
            <person name="Gurtowski J."/>
            <person name="Sedlazeck F.J."/>
            <person name="Harkess A."/>
            <person name="McKain M.R."/>
            <person name="Liao Z."/>
            <person name="Fang J."/>
            <person name="Liu J."/>
            <person name="Zhang X."/>
            <person name="Zhang Q."/>
            <person name="Hu W."/>
            <person name="Qin Y."/>
            <person name="Wang K."/>
            <person name="Chen L.Y."/>
            <person name="Shirley N."/>
            <person name="Lin Y.R."/>
            <person name="Liu L.Y."/>
            <person name="Hernandez A.G."/>
            <person name="Wright C.L."/>
            <person name="Bulone V."/>
            <person name="Tuskan G.A."/>
            <person name="Heath K."/>
            <person name="Zee F."/>
            <person name="Moore P.H."/>
            <person name="Sunkar R."/>
            <person name="Leebens-Mack J.H."/>
            <person name="Mockler T."/>
            <person name="Bennetzen J.L."/>
            <person name="Freeling M."/>
            <person name="Sankoff D."/>
            <person name="Paterson A.H."/>
            <person name="Zhu X."/>
            <person name="Yang X."/>
            <person name="Smith J.A."/>
            <person name="Cushman J.C."/>
            <person name="Paull R.E."/>
            <person name="Yu Q."/>
        </authorList>
    </citation>
    <scope>NUCLEOTIDE SEQUENCE [LARGE SCALE GENOMIC DNA]</scope>
    <source>
        <strain evidence="26">cv. F153</strain>
    </source>
</reference>
<feature type="domain" description="Bulb-type lectin" evidence="24">
    <location>
        <begin position="913"/>
        <end position="1041"/>
    </location>
</feature>
<dbReference type="OrthoDB" id="4062651at2759"/>
<dbReference type="FunFam" id="1.10.510.10:FF:000248">
    <property type="entry name" value="S-receptor-like kinase 5"/>
    <property type="match status" value="2"/>
</dbReference>
<dbReference type="SUPFAM" id="SSF56112">
    <property type="entry name" value="Protein kinase-like (PK-like)"/>
    <property type="match status" value="2"/>
</dbReference>
<keyword evidence="10 20" id="KW-0547">Nucleotide-binding</keyword>
<dbReference type="Pfam" id="PF08276">
    <property type="entry name" value="PAN_2"/>
    <property type="match status" value="2"/>
</dbReference>
<feature type="signal peptide" evidence="22">
    <location>
        <begin position="1"/>
        <end position="27"/>
    </location>
</feature>
<reference evidence="27" key="2">
    <citation type="submission" date="2025-08" db="UniProtKB">
        <authorList>
            <consortium name="RefSeq"/>
        </authorList>
    </citation>
    <scope>IDENTIFICATION</scope>
    <source>
        <tissue evidence="27">Leaf</tissue>
    </source>
</reference>
<dbReference type="GO" id="GO:0005524">
    <property type="term" value="F:ATP binding"/>
    <property type="evidence" value="ECO:0007669"/>
    <property type="project" value="UniProtKB-UniRule"/>
</dbReference>
<keyword evidence="5" id="KW-0597">Phosphoprotein</keyword>
<dbReference type="PROSITE" id="PS50948">
    <property type="entry name" value="PAN"/>
    <property type="match status" value="2"/>
</dbReference>
<feature type="domain" description="Apple" evidence="25">
    <location>
        <begin position="1223"/>
        <end position="1309"/>
    </location>
</feature>
<feature type="domain" description="Protein kinase" evidence="23">
    <location>
        <begin position="538"/>
        <end position="821"/>
    </location>
</feature>
<dbReference type="GO" id="GO:0030246">
    <property type="term" value="F:carbohydrate binding"/>
    <property type="evidence" value="ECO:0007669"/>
    <property type="project" value="UniProtKB-KW"/>
</dbReference>
<keyword evidence="26" id="KW-1185">Reference proteome</keyword>
<dbReference type="Proteomes" id="UP000515123">
    <property type="component" value="Linkage group 5"/>
</dbReference>
<keyword evidence="16" id="KW-0675">Receptor</keyword>
<dbReference type="FunFam" id="2.90.10.30:FF:000003">
    <property type="entry name" value="Os04g0303100 protein"/>
    <property type="match status" value="2"/>
</dbReference>
<dbReference type="FunFam" id="3.30.200.20:FF:000178">
    <property type="entry name" value="serine/threonine-protein kinase PBS1-like"/>
    <property type="match status" value="2"/>
</dbReference>
<dbReference type="Pfam" id="PF00069">
    <property type="entry name" value="Pkinase"/>
    <property type="match status" value="2"/>
</dbReference>
<dbReference type="InterPro" id="IPR003609">
    <property type="entry name" value="Pan_app"/>
</dbReference>
<dbReference type="Gene3D" id="3.30.200.20">
    <property type="entry name" value="Phosphorylase Kinase, domain 1"/>
    <property type="match status" value="2"/>
</dbReference>
<gene>
    <name evidence="27" type="primary">LOC109710249</name>
</gene>
<feature type="domain" description="Protein kinase" evidence="23">
    <location>
        <begin position="1395"/>
        <end position="1678"/>
    </location>
</feature>
<evidence type="ECO:0000256" key="3">
    <source>
        <dbReference type="ARBA" id="ARBA00022527"/>
    </source>
</evidence>
<evidence type="ECO:0000313" key="27">
    <source>
        <dbReference type="RefSeq" id="XP_020088347.1"/>
    </source>
</evidence>
<name>A0A6P5EXV8_ANACO</name>
<evidence type="ECO:0000256" key="10">
    <source>
        <dbReference type="ARBA" id="ARBA00022741"/>
    </source>
</evidence>
<evidence type="ECO:0000256" key="9">
    <source>
        <dbReference type="ARBA" id="ARBA00022734"/>
    </source>
</evidence>
<dbReference type="Gene3D" id="2.90.10.30">
    <property type="match status" value="2"/>
</dbReference>
<dbReference type="SMART" id="SM00108">
    <property type="entry name" value="B_lectin"/>
    <property type="match status" value="2"/>
</dbReference>
<dbReference type="GO" id="GO:0016020">
    <property type="term" value="C:membrane"/>
    <property type="evidence" value="ECO:0007669"/>
    <property type="project" value="UniProtKB-SubCell"/>
</dbReference>
<keyword evidence="7 21" id="KW-0812">Transmembrane</keyword>
<feature type="transmembrane region" description="Helical" evidence="21">
    <location>
        <begin position="482"/>
        <end position="504"/>
    </location>
</feature>
<evidence type="ECO:0000313" key="26">
    <source>
        <dbReference type="Proteomes" id="UP000515123"/>
    </source>
</evidence>
<evidence type="ECO:0000259" key="25">
    <source>
        <dbReference type="PROSITE" id="PS50948"/>
    </source>
</evidence>
<keyword evidence="17" id="KW-0325">Glycoprotein</keyword>
<dbReference type="CDD" id="cd00028">
    <property type="entry name" value="B_lectin"/>
    <property type="match status" value="2"/>
</dbReference>
<evidence type="ECO:0000256" key="22">
    <source>
        <dbReference type="SAM" id="SignalP"/>
    </source>
</evidence>
<dbReference type="InterPro" id="IPR051343">
    <property type="entry name" value="G-type_lectin_kinases/EP1-like"/>
</dbReference>
<keyword evidence="8 22" id="KW-0732">Signal</keyword>
<evidence type="ECO:0000256" key="1">
    <source>
        <dbReference type="ARBA" id="ARBA00004479"/>
    </source>
</evidence>
<evidence type="ECO:0000256" key="6">
    <source>
        <dbReference type="ARBA" id="ARBA00022679"/>
    </source>
</evidence>
<evidence type="ECO:0000256" key="15">
    <source>
        <dbReference type="ARBA" id="ARBA00023157"/>
    </source>
</evidence>
<dbReference type="CDD" id="cd01098">
    <property type="entry name" value="PAN_AP_plant"/>
    <property type="match status" value="2"/>
</dbReference>
<feature type="domain" description="Apple" evidence="25">
    <location>
        <begin position="366"/>
        <end position="452"/>
    </location>
</feature>
<evidence type="ECO:0000256" key="16">
    <source>
        <dbReference type="ARBA" id="ARBA00023170"/>
    </source>
</evidence>
<evidence type="ECO:0000259" key="24">
    <source>
        <dbReference type="PROSITE" id="PS50927"/>
    </source>
</evidence>
<evidence type="ECO:0000256" key="5">
    <source>
        <dbReference type="ARBA" id="ARBA00022553"/>
    </source>
</evidence>
<dbReference type="FunFam" id="2.90.10.10:FF:000039">
    <property type="entry name" value="G-type lectin S-receptor-like serine/threonine-protein kinase SD2-5"/>
    <property type="match status" value="2"/>
</dbReference>
<dbReference type="SMART" id="SM00220">
    <property type="entry name" value="S_TKc"/>
    <property type="match status" value="2"/>
</dbReference>
<dbReference type="RefSeq" id="XP_020088347.1">
    <property type="nucleotide sequence ID" value="XM_020232758.1"/>
</dbReference>
<evidence type="ECO:0000256" key="20">
    <source>
        <dbReference type="PROSITE-ProRule" id="PRU10141"/>
    </source>
</evidence>
<evidence type="ECO:0000256" key="12">
    <source>
        <dbReference type="ARBA" id="ARBA00022840"/>
    </source>
</evidence>
<evidence type="ECO:0000256" key="11">
    <source>
        <dbReference type="ARBA" id="ARBA00022777"/>
    </source>
</evidence>
<dbReference type="InterPro" id="IPR011009">
    <property type="entry name" value="Kinase-like_dom_sf"/>
</dbReference>
<keyword evidence="12 20" id="KW-0067">ATP-binding</keyword>
<dbReference type="PROSITE" id="PS00107">
    <property type="entry name" value="PROTEIN_KINASE_ATP"/>
    <property type="match status" value="2"/>
</dbReference>
<dbReference type="EC" id="2.7.11.1" evidence="2"/>
<comment type="catalytic activity">
    <reaction evidence="18">
        <text>L-threonyl-[protein] + ATP = O-phospho-L-threonyl-[protein] + ADP + H(+)</text>
        <dbReference type="Rhea" id="RHEA:46608"/>
        <dbReference type="Rhea" id="RHEA-COMP:11060"/>
        <dbReference type="Rhea" id="RHEA-COMP:11605"/>
        <dbReference type="ChEBI" id="CHEBI:15378"/>
        <dbReference type="ChEBI" id="CHEBI:30013"/>
        <dbReference type="ChEBI" id="CHEBI:30616"/>
        <dbReference type="ChEBI" id="CHEBI:61977"/>
        <dbReference type="ChEBI" id="CHEBI:456216"/>
        <dbReference type="EC" id="2.7.11.1"/>
    </reaction>
</comment>
<evidence type="ECO:0000256" key="18">
    <source>
        <dbReference type="ARBA" id="ARBA00047899"/>
    </source>
</evidence>
<dbReference type="InterPro" id="IPR000719">
    <property type="entry name" value="Prot_kinase_dom"/>
</dbReference>
<feature type="domain" description="Bulb-type lectin" evidence="24">
    <location>
        <begin position="67"/>
        <end position="184"/>
    </location>
</feature>
<dbReference type="GO" id="GO:0004674">
    <property type="term" value="F:protein serine/threonine kinase activity"/>
    <property type="evidence" value="ECO:0007669"/>
    <property type="project" value="UniProtKB-KW"/>
</dbReference>
<dbReference type="GeneID" id="109710249"/>